<feature type="transmembrane region" description="Helical" evidence="5">
    <location>
        <begin position="181"/>
        <end position="200"/>
    </location>
</feature>
<dbReference type="GO" id="GO:0007166">
    <property type="term" value="P:cell surface receptor signaling pathway"/>
    <property type="evidence" value="ECO:0007669"/>
    <property type="project" value="InterPro"/>
</dbReference>
<protein>
    <recommendedName>
        <fullName evidence="6">G-protein coupled receptors family 2 profile 2 domain-containing protein</fullName>
    </recommendedName>
</protein>
<organism evidence="7 8">
    <name type="scientific">Elysia chlorotica</name>
    <name type="common">Eastern emerald elysia</name>
    <name type="synonym">Sea slug</name>
    <dbReference type="NCBI Taxonomy" id="188477"/>
    <lineage>
        <taxon>Eukaryota</taxon>
        <taxon>Metazoa</taxon>
        <taxon>Spiralia</taxon>
        <taxon>Lophotrochozoa</taxon>
        <taxon>Mollusca</taxon>
        <taxon>Gastropoda</taxon>
        <taxon>Heterobranchia</taxon>
        <taxon>Euthyneura</taxon>
        <taxon>Panpulmonata</taxon>
        <taxon>Sacoglossa</taxon>
        <taxon>Placobranchoidea</taxon>
        <taxon>Plakobranchidae</taxon>
        <taxon>Elysia</taxon>
    </lineage>
</organism>
<dbReference type="InterPro" id="IPR017981">
    <property type="entry name" value="GPCR_2-like_7TM"/>
</dbReference>
<dbReference type="AlphaFoldDB" id="A0A433U7I4"/>
<comment type="subcellular location">
    <subcellularLocation>
        <location evidence="1">Membrane</location>
        <topology evidence="1">Multi-pass membrane protein</topology>
    </subcellularLocation>
</comment>
<dbReference type="PROSITE" id="PS50261">
    <property type="entry name" value="G_PROTEIN_RECEP_F2_4"/>
    <property type="match status" value="1"/>
</dbReference>
<keyword evidence="8" id="KW-1185">Reference proteome</keyword>
<feature type="transmembrane region" description="Helical" evidence="5">
    <location>
        <begin position="307"/>
        <end position="333"/>
    </location>
</feature>
<dbReference type="OrthoDB" id="6159876at2759"/>
<dbReference type="Proteomes" id="UP000271974">
    <property type="component" value="Unassembled WGS sequence"/>
</dbReference>
<dbReference type="InterPro" id="IPR053231">
    <property type="entry name" value="GPCR_LN-TM7"/>
</dbReference>
<feature type="transmembrane region" description="Helical" evidence="5">
    <location>
        <begin position="354"/>
        <end position="374"/>
    </location>
</feature>
<dbReference type="PRINTS" id="PR02001">
    <property type="entry name" value="GCR1CAMPR"/>
</dbReference>
<dbReference type="GO" id="GO:0004930">
    <property type="term" value="F:G protein-coupled receptor activity"/>
    <property type="evidence" value="ECO:0007669"/>
    <property type="project" value="InterPro"/>
</dbReference>
<proteinExistence type="predicted"/>
<feature type="domain" description="G-protein coupled receptors family 2 profile 2" evidence="6">
    <location>
        <begin position="145"/>
        <end position="404"/>
    </location>
</feature>
<feature type="transmembrane region" description="Helical" evidence="5">
    <location>
        <begin position="148"/>
        <end position="169"/>
    </location>
</feature>
<evidence type="ECO:0000256" key="1">
    <source>
        <dbReference type="ARBA" id="ARBA00004141"/>
    </source>
</evidence>
<keyword evidence="3 5" id="KW-1133">Transmembrane helix</keyword>
<feature type="non-terminal residue" evidence="7">
    <location>
        <position position="410"/>
    </location>
</feature>
<dbReference type="PANTHER" id="PTHR45902:SF3">
    <property type="entry name" value="G-PROTEIN COUPLED RECEPTORS FAMILY 2 PROFILE 2 DOMAIN-CONTAINING PROTEIN"/>
    <property type="match status" value="1"/>
</dbReference>
<reference evidence="7 8" key="1">
    <citation type="submission" date="2019-01" db="EMBL/GenBank/DDBJ databases">
        <title>A draft genome assembly of the solar-powered sea slug Elysia chlorotica.</title>
        <authorList>
            <person name="Cai H."/>
            <person name="Li Q."/>
            <person name="Fang X."/>
            <person name="Li J."/>
            <person name="Curtis N.E."/>
            <person name="Altenburger A."/>
            <person name="Shibata T."/>
            <person name="Feng M."/>
            <person name="Maeda T."/>
            <person name="Schwartz J.A."/>
            <person name="Shigenobu S."/>
            <person name="Lundholm N."/>
            <person name="Nishiyama T."/>
            <person name="Yang H."/>
            <person name="Hasebe M."/>
            <person name="Li S."/>
            <person name="Pierce S.K."/>
            <person name="Wang J."/>
        </authorList>
    </citation>
    <scope>NUCLEOTIDE SEQUENCE [LARGE SCALE GENOMIC DNA]</scope>
    <source>
        <strain evidence="7">EC2010</strain>
        <tissue evidence="7">Whole organism of an adult</tissue>
    </source>
</reference>
<evidence type="ECO:0000256" key="2">
    <source>
        <dbReference type="ARBA" id="ARBA00022692"/>
    </source>
</evidence>
<feature type="transmembrane region" description="Helical" evidence="5">
    <location>
        <begin position="220"/>
        <end position="242"/>
    </location>
</feature>
<evidence type="ECO:0000256" key="3">
    <source>
        <dbReference type="ARBA" id="ARBA00022989"/>
    </source>
</evidence>
<dbReference type="Gene3D" id="1.20.1070.10">
    <property type="entry name" value="Rhodopsin 7-helix transmembrane proteins"/>
    <property type="match status" value="1"/>
</dbReference>
<keyword evidence="4 5" id="KW-0472">Membrane</keyword>
<dbReference type="CDD" id="cd15039">
    <property type="entry name" value="7tmB3_Methuselah-like"/>
    <property type="match status" value="1"/>
</dbReference>
<evidence type="ECO:0000259" key="6">
    <source>
        <dbReference type="PROSITE" id="PS50261"/>
    </source>
</evidence>
<feature type="transmembrane region" description="Helical" evidence="5">
    <location>
        <begin position="254"/>
        <end position="275"/>
    </location>
</feature>
<feature type="transmembrane region" description="Helical" evidence="5">
    <location>
        <begin position="380"/>
        <end position="402"/>
    </location>
</feature>
<name>A0A433U7I4_ELYCH</name>
<accession>A0A433U7I4</accession>
<gene>
    <name evidence="7" type="ORF">EGW08_002476</name>
</gene>
<dbReference type="Pfam" id="PF00002">
    <property type="entry name" value="7tm_2"/>
    <property type="match status" value="1"/>
</dbReference>
<evidence type="ECO:0000256" key="4">
    <source>
        <dbReference type="ARBA" id="ARBA00023136"/>
    </source>
</evidence>
<dbReference type="EMBL" id="RQTK01000048">
    <property type="protein sequence ID" value="RUS89773.1"/>
    <property type="molecule type" value="Genomic_DNA"/>
</dbReference>
<dbReference type="GO" id="GO:0016020">
    <property type="term" value="C:membrane"/>
    <property type="evidence" value="ECO:0007669"/>
    <property type="project" value="UniProtKB-SubCell"/>
</dbReference>
<evidence type="ECO:0000256" key="5">
    <source>
        <dbReference type="SAM" id="Phobius"/>
    </source>
</evidence>
<keyword evidence="2 5" id="KW-0812">Transmembrane</keyword>
<sequence>TMKISNIDGDFNNLTCPENQFKTELNNMTLYTHKGKRYAAINVTGVQFNFPLRSIGFKKTSHFSVDSAFSFLVCLKTDIFAWRNCSVTTYFRNETKFIKDGTELEVVRSGRQFDKRLVYDIDNQILVCDGSFDTGKLSSNSDDVYLNLSWVCSSISIAFLTIMLIMYWVFPELRTLPGRLIACLAATMLLTFALNLLTLVELHHNILCPIAAVAAHFVTLAHYGWMSAIAVNMALTFGGESVRYQTAEDGGRLFFRYSVVVWGASALIVAVSLGLDLTHSDHHEPDQFPRYGYPYCSWFSGPLWTRLAFVLVPYGLTLIIDIVGFTMTIRGILASTRASSKTLSKHMQYRTQCLIFLKLSTTMGISWSISVFFTVSQSRFLVYLYTTLVLLQGLLLFLAFMVNKRVLGLV</sequence>
<feature type="non-terminal residue" evidence="7">
    <location>
        <position position="1"/>
    </location>
</feature>
<comment type="caution">
    <text evidence="7">The sequence shown here is derived from an EMBL/GenBank/DDBJ whole genome shotgun (WGS) entry which is preliminary data.</text>
</comment>
<evidence type="ECO:0000313" key="8">
    <source>
        <dbReference type="Proteomes" id="UP000271974"/>
    </source>
</evidence>
<evidence type="ECO:0000313" key="7">
    <source>
        <dbReference type="EMBL" id="RUS89773.1"/>
    </source>
</evidence>
<dbReference type="InterPro" id="IPR022343">
    <property type="entry name" value="GCR1-cAMP_receptor"/>
</dbReference>
<dbReference type="InterPro" id="IPR000832">
    <property type="entry name" value="GPCR_2_secretin-like"/>
</dbReference>
<dbReference type="PANTHER" id="PTHR45902">
    <property type="entry name" value="LATROPHILIN RECEPTOR-LIKE PROTEIN A"/>
    <property type="match status" value="1"/>
</dbReference>
<dbReference type="STRING" id="188477.A0A433U7I4"/>